<protein>
    <submittedName>
        <fullName evidence="2">Uncharacterized protein</fullName>
    </submittedName>
</protein>
<accession>A0A291E6H3</accession>
<feature type="transmembrane region" description="Helical" evidence="1">
    <location>
        <begin position="35"/>
        <end position="56"/>
    </location>
</feature>
<keyword evidence="1" id="KW-0472">Membrane</keyword>
<evidence type="ECO:0000313" key="4">
    <source>
        <dbReference type="Proteomes" id="UP000217979"/>
    </source>
</evidence>
<organism evidence="2 4">
    <name type="scientific">Cedecea neteri</name>
    <dbReference type="NCBI Taxonomy" id="158822"/>
    <lineage>
        <taxon>Bacteria</taxon>
        <taxon>Pseudomonadati</taxon>
        <taxon>Pseudomonadota</taxon>
        <taxon>Gammaproteobacteria</taxon>
        <taxon>Enterobacterales</taxon>
        <taxon>Enterobacteriaceae</taxon>
        <taxon>Cedecea</taxon>
    </lineage>
</organism>
<dbReference type="AlphaFoldDB" id="A0A291E6H3"/>
<evidence type="ECO:0000313" key="2">
    <source>
        <dbReference type="EMBL" id="ATF95522.1"/>
    </source>
</evidence>
<name>A0A291E6H3_9ENTR</name>
<sequence>MLMLRQRVEKTIAALIVAYAAWFYMDLNAKNIYEQIYYILRLIAATAGIGVLVWFVDGASPAVTRPKSHESIDKKSNDDLWAQITSDATELLVDEKIHK</sequence>
<proteinExistence type="predicted"/>
<keyword evidence="1" id="KW-1133">Transmembrane helix</keyword>
<gene>
    <name evidence="2" type="ORF">CO704_25995</name>
    <name evidence="3" type="ORF">NCTC12120_05215</name>
</gene>
<reference evidence="2 4" key="1">
    <citation type="submission" date="2017-09" db="EMBL/GenBank/DDBJ databases">
        <title>FDA dAtabase for Regulatory Grade micrObial Sequences (FDA-ARGOS): Supporting development and validation of Infectious Disease Dx tests.</title>
        <authorList>
            <person name="Minogue T."/>
            <person name="Wolcott M."/>
            <person name="Wasieloski L."/>
            <person name="Aguilar W."/>
            <person name="Moore D."/>
            <person name="Tallon L."/>
            <person name="Sadzewicz L."/>
            <person name="Ott S."/>
            <person name="Zhao X."/>
            <person name="Nagaraj S."/>
            <person name="Vavikolanu K."/>
            <person name="Aluvathingal J."/>
            <person name="Nadendla S."/>
            <person name="Sichtig H."/>
        </authorList>
    </citation>
    <scope>NUCLEOTIDE SEQUENCE [LARGE SCALE GENOMIC DNA]</scope>
    <source>
        <strain evidence="2 4">FDAARGOS_392</strain>
        <plasmid evidence="2 4">unnamed</plasmid>
    </source>
</reference>
<evidence type="ECO:0000256" key="1">
    <source>
        <dbReference type="SAM" id="Phobius"/>
    </source>
</evidence>
<evidence type="ECO:0000313" key="5">
    <source>
        <dbReference type="Proteomes" id="UP000251197"/>
    </source>
</evidence>
<keyword evidence="2" id="KW-0614">Plasmid</keyword>
<keyword evidence="1" id="KW-0812">Transmembrane</keyword>
<dbReference type="EMBL" id="CP023526">
    <property type="protein sequence ID" value="ATF95522.1"/>
    <property type="molecule type" value="Genomic_DNA"/>
</dbReference>
<dbReference type="EMBL" id="UAVU01000009">
    <property type="protein sequence ID" value="SQC92030.1"/>
    <property type="molecule type" value="Genomic_DNA"/>
</dbReference>
<dbReference type="Proteomes" id="UP000217979">
    <property type="component" value="Plasmid unnamed"/>
</dbReference>
<evidence type="ECO:0000313" key="3">
    <source>
        <dbReference type="EMBL" id="SQC92030.1"/>
    </source>
</evidence>
<geneLocation type="plasmid" evidence="2 4">
    <name>unnamed</name>
</geneLocation>
<reference evidence="3 5" key="2">
    <citation type="submission" date="2018-06" db="EMBL/GenBank/DDBJ databases">
        <authorList>
            <consortium name="Pathogen Informatics"/>
            <person name="Doyle S."/>
        </authorList>
    </citation>
    <scope>NUCLEOTIDE SEQUENCE [LARGE SCALE GENOMIC DNA]</scope>
    <source>
        <strain evidence="3 5">NCTC12120</strain>
    </source>
</reference>
<dbReference type="Proteomes" id="UP000251197">
    <property type="component" value="Unassembled WGS sequence"/>
</dbReference>